<evidence type="ECO:0000313" key="5">
    <source>
        <dbReference type="Proteomes" id="UP000001542"/>
    </source>
</evidence>
<dbReference type="Gene3D" id="1.25.40.20">
    <property type="entry name" value="Ankyrin repeat-containing domain"/>
    <property type="match status" value="2"/>
</dbReference>
<dbReference type="AlphaFoldDB" id="A2EP11"/>
<dbReference type="PANTHER" id="PTHR24189">
    <property type="entry name" value="MYOTROPHIN"/>
    <property type="match status" value="1"/>
</dbReference>
<keyword evidence="1" id="KW-0677">Repeat</keyword>
<dbReference type="STRING" id="5722.A2EP11"/>
<dbReference type="Pfam" id="PF12796">
    <property type="entry name" value="Ank_2"/>
    <property type="match status" value="1"/>
</dbReference>
<evidence type="ECO:0000313" key="4">
    <source>
        <dbReference type="EMBL" id="EAY05615.1"/>
    </source>
</evidence>
<organism evidence="4 5">
    <name type="scientific">Trichomonas vaginalis (strain ATCC PRA-98 / G3)</name>
    <dbReference type="NCBI Taxonomy" id="412133"/>
    <lineage>
        <taxon>Eukaryota</taxon>
        <taxon>Metamonada</taxon>
        <taxon>Parabasalia</taxon>
        <taxon>Trichomonadida</taxon>
        <taxon>Trichomonadidae</taxon>
        <taxon>Trichomonas</taxon>
    </lineage>
</organism>
<dbReference type="PRINTS" id="PR01415">
    <property type="entry name" value="ANKYRIN"/>
</dbReference>
<accession>A2EP11</accession>
<gene>
    <name evidence="4" type="ORF">TVAG_263850</name>
</gene>
<dbReference type="InterPro" id="IPR002110">
    <property type="entry name" value="Ankyrin_rpt"/>
</dbReference>
<dbReference type="EMBL" id="DS113444">
    <property type="protein sequence ID" value="EAY05615.1"/>
    <property type="molecule type" value="Genomic_DNA"/>
</dbReference>
<dbReference type="Pfam" id="PF13637">
    <property type="entry name" value="Ank_4"/>
    <property type="match status" value="1"/>
</dbReference>
<protein>
    <submittedName>
        <fullName evidence="4">Ankyrin repeat protein, putative</fullName>
    </submittedName>
</protein>
<dbReference type="PROSITE" id="PS50088">
    <property type="entry name" value="ANK_REPEAT"/>
    <property type="match status" value="1"/>
</dbReference>
<dbReference type="SUPFAM" id="SSF48403">
    <property type="entry name" value="Ankyrin repeat"/>
    <property type="match status" value="1"/>
</dbReference>
<dbReference type="OrthoDB" id="4772757at2759"/>
<dbReference type="RefSeq" id="XP_001317838.1">
    <property type="nucleotide sequence ID" value="XM_001317803.1"/>
</dbReference>
<dbReference type="PANTHER" id="PTHR24189:SF50">
    <property type="entry name" value="ANKYRIN REPEAT AND SOCS BOX PROTEIN 2"/>
    <property type="match status" value="1"/>
</dbReference>
<keyword evidence="5" id="KW-1185">Reference proteome</keyword>
<dbReference type="SMART" id="SM00248">
    <property type="entry name" value="ANK"/>
    <property type="match status" value="2"/>
</dbReference>
<dbReference type="InterPro" id="IPR036770">
    <property type="entry name" value="Ankyrin_rpt-contain_sf"/>
</dbReference>
<dbReference type="InParanoid" id="A2EP11"/>
<proteinExistence type="predicted"/>
<dbReference type="InterPro" id="IPR050745">
    <property type="entry name" value="Multifunctional_regulatory"/>
</dbReference>
<evidence type="ECO:0000256" key="1">
    <source>
        <dbReference type="ARBA" id="ARBA00022737"/>
    </source>
</evidence>
<dbReference type="eggNOG" id="KOG4177">
    <property type="taxonomic scope" value="Eukaryota"/>
</dbReference>
<dbReference type="VEuPathDB" id="TrichDB:TVAGG3_0945620"/>
<feature type="repeat" description="ANK" evidence="3">
    <location>
        <begin position="89"/>
        <end position="121"/>
    </location>
</feature>
<name>A2EP11_TRIV3</name>
<reference evidence="4" key="2">
    <citation type="journal article" date="2007" name="Science">
        <title>Draft genome sequence of the sexually transmitted pathogen Trichomonas vaginalis.</title>
        <authorList>
            <person name="Carlton J.M."/>
            <person name="Hirt R.P."/>
            <person name="Silva J.C."/>
            <person name="Delcher A.L."/>
            <person name="Schatz M."/>
            <person name="Zhao Q."/>
            <person name="Wortman J.R."/>
            <person name="Bidwell S.L."/>
            <person name="Alsmark U.C.M."/>
            <person name="Besteiro S."/>
            <person name="Sicheritz-Ponten T."/>
            <person name="Noel C.J."/>
            <person name="Dacks J.B."/>
            <person name="Foster P.G."/>
            <person name="Simillion C."/>
            <person name="Van de Peer Y."/>
            <person name="Miranda-Saavedra D."/>
            <person name="Barton G.J."/>
            <person name="Westrop G.D."/>
            <person name="Mueller S."/>
            <person name="Dessi D."/>
            <person name="Fiori P.L."/>
            <person name="Ren Q."/>
            <person name="Paulsen I."/>
            <person name="Zhang H."/>
            <person name="Bastida-Corcuera F.D."/>
            <person name="Simoes-Barbosa A."/>
            <person name="Brown M.T."/>
            <person name="Hayes R.D."/>
            <person name="Mukherjee M."/>
            <person name="Okumura C.Y."/>
            <person name="Schneider R."/>
            <person name="Smith A.J."/>
            <person name="Vanacova S."/>
            <person name="Villalvazo M."/>
            <person name="Haas B.J."/>
            <person name="Pertea M."/>
            <person name="Feldblyum T.V."/>
            <person name="Utterback T.R."/>
            <person name="Shu C.L."/>
            <person name="Osoegawa K."/>
            <person name="de Jong P.J."/>
            <person name="Hrdy I."/>
            <person name="Horvathova L."/>
            <person name="Zubacova Z."/>
            <person name="Dolezal P."/>
            <person name="Malik S.B."/>
            <person name="Logsdon J.M. Jr."/>
            <person name="Henze K."/>
            <person name="Gupta A."/>
            <person name="Wang C.C."/>
            <person name="Dunne R.L."/>
            <person name="Upcroft J.A."/>
            <person name="Upcroft P."/>
            <person name="White O."/>
            <person name="Salzberg S.L."/>
            <person name="Tang P."/>
            <person name="Chiu C.-H."/>
            <person name="Lee Y.-S."/>
            <person name="Embley T.M."/>
            <person name="Coombs G.H."/>
            <person name="Mottram J.C."/>
            <person name="Tachezy J."/>
            <person name="Fraser-Liggett C.M."/>
            <person name="Johnson P.J."/>
        </authorList>
    </citation>
    <scope>NUCLEOTIDE SEQUENCE [LARGE SCALE GENOMIC DNA]</scope>
    <source>
        <strain evidence="4">G3</strain>
    </source>
</reference>
<reference evidence="4" key="1">
    <citation type="submission" date="2006-10" db="EMBL/GenBank/DDBJ databases">
        <authorList>
            <person name="Amadeo P."/>
            <person name="Zhao Q."/>
            <person name="Wortman J."/>
            <person name="Fraser-Liggett C."/>
            <person name="Carlton J."/>
        </authorList>
    </citation>
    <scope>NUCLEOTIDE SEQUENCE</scope>
    <source>
        <strain evidence="4">G3</strain>
    </source>
</reference>
<evidence type="ECO:0000256" key="2">
    <source>
        <dbReference type="ARBA" id="ARBA00023043"/>
    </source>
</evidence>
<evidence type="ECO:0000256" key="3">
    <source>
        <dbReference type="PROSITE-ProRule" id="PRU00023"/>
    </source>
</evidence>
<dbReference type="Proteomes" id="UP000001542">
    <property type="component" value="Unassembled WGS sequence"/>
</dbReference>
<dbReference type="PROSITE" id="PS50297">
    <property type="entry name" value="ANK_REP_REGION"/>
    <property type="match status" value="1"/>
</dbReference>
<dbReference type="KEGG" id="tva:4763482"/>
<keyword evidence="2 3" id="KW-0040">ANK repeat</keyword>
<dbReference type="VEuPathDB" id="TrichDB:TVAG_097550"/>
<sequence length="161" mass="18374">MHYKEIAEFLLSHGASINMQDKNGEIALHHAIMHDCKELSKFIDDKIEYLAINLLAMKLWNKLRNPMDFNDLIELLLSNGADVNAKFKESHSPLHVASVKYNIKLVEILISHGADVNALNEIDKTPLDNVIKRESLEDDTDILEKLKKVRRILISHGGKLR</sequence>